<reference evidence="2" key="1">
    <citation type="journal article" date="2015" name="Genome Announc.">
        <title>Draft genome sequence of the cellulolytic fungus Chaetomium globosum.</title>
        <authorList>
            <person name="Cuomo C.A."/>
            <person name="Untereiner W.A."/>
            <person name="Ma L.-J."/>
            <person name="Grabherr M."/>
            <person name="Birren B.W."/>
        </authorList>
    </citation>
    <scope>NUCLEOTIDE SEQUENCE [LARGE SCALE GENOMIC DNA]</scope>
    <source>
        <strain evidence="2">ATCC 6205 / CBS 148.51 / DSM 1962 / NBRC 6347 / NRRL 1970</strain>
    </source>
</reference>
<proteinExistence type="predicted"/>
<protein>
    <submittedName>
        <fullName evidence="1">Uncharacterized protein</fullName>
    </submittedName>
</protein>
<dbReference type="VEuPathDB" id="FungiDB:CHGG_06601"/>
<evidence type="ECO:0000313" key="2">
    <source>
        <dbReference type="Proteomes" id="UP000001056"/>
    </source>
</evidence>
<dbReference type="EMBL" id="CH408031">
    <property type="protein sequence ID" value="EAQ89982.1"/>
    <property type="molecule type" value="Genomic_DNA"/>
</dbReference>
<dbReference type="RefSeq" id="XP_001222696.1">
    <property type="nucleotide sequence ID" value="XM_001222695.1"/>
</dbReference>
<dbReference type="HOGENOM" id="CLU_3050156_0_0_1"/>
<keyword evidence="2" id="KW-1185">Reference proteome</keyword>
<gene>
    <name evidence="1" type="ORF">CHGG_06601</name>
</gene>
<name>Q2H414_CHAGB</name>
<accession>Q2H414</accession>
<dbReference type="Proteomes" id="UP000001056">
    <property type="component" value="Unassembled WGS sequence"/>
</dbReference>
<dbReference type="GeneID" id="4391140"/>
<dbReference type="InParanoid" id="Q2H414"/>
<organism evidence="1 2">
    <name type="scientific">Chaetomium globosum (strain ATCC 6205 / CBS 148.51 / DSM 1962 / NBRC 6347 / NRRL 1970)</name>
    <name type="common">Soil fungus</name>
    <dbReference type="NCBI Taxonomy" id="306901"/>
    <lineage>
        <taxon>Eukaryota</taxon>
        <taxon>Fungi</taxon>
        <taxon>Dikarya</taxon>
        <taxon>Ascomycota</taxon>
        <taxon>Pezizomycotina</taxon>
        <taxon>Sordariomycetes</taxon>
        <taxon>Sordariomycetidae</taxon>
        <taxon>Sordariales</taxon>
        <taxon>Chaetomiaceae</taxon>
        <taxon>Chaetomium</taxon>
    </lineage>
</organism>
<evidence type="ECO:0000313" key="1">
    <source>
        <dbReference type="EMBL" id="EAQ89982.1"/>
    </source>
</evidence>
<dbReference type="AlphaFoldDB" id="Q2H414"/>
<sequence>MCHFTQAHHLWRMQIQAAAFAMAISASGQNAGGCSVLIAGLPIGLEENWTGEAR</sequence>